<evidence type="ECO:0000256" key="2">
    <source>
        <dbReference type="ARBA" id="ARBA00011017"/>
    </source>
</evidence>
<protein>
    <recommendedName>
        <fullName evidence="9 10">Multifunctional fusion protein</fullName>
    </recommendedName>
    <domain>
        <recommendedName>
            <fullName evidence="10">Peptide methionine sulfoxide reductase MsrA</fullName>
            <shortName evidence="10">Protein-methionine-S-oxide reductase</shortName>
            <ecNumber evidence="10">1.8.4.11</ecNumber>
        </recommendedName>
        <alternativeName>
            <fullName evidence="10">Peptide-methionine (S)-S-oxide reductase</fullName>
            <shortName evidence="10">Peptide Met(O) reductase</shortName>
        </alternativeName>
    </domain>
    <domain>
        <recommendedName>
            <fullName evidence="9">Peptide methionine sulfoxide reductase MsrB</fullName>
            <ecNumber evidence="9">1.8.4.12</ecNumber>
        </recommendedName>
        <alternativeName>
            <fullName evidence="9">Peptide-methionine (R)-S-oxide reductase</fullName>
        </alternativeName>
    </domain>
</protein>
<dbReference type="InterPro" id="IPR002579">
    <property type="entry name" value="Met_Sox_Rdtase_MsrB_dom"/>
</dbReference>
<comment type="similarity">
    <text evidence="2">In the N-terminal section; belongs to the MsrA Met sulfoxide reductase family.</text>
</comment>
<dbReference type="HAMAP" id="MF_01401">
    <property type="entry name" value="MsrA"/>
    <property type="match status" value="1"/>
</dbReference>
<dbReference type="GeneID" id="93366110"/>
<dbReference type="GO" id="GO:0008113">
    <property type="term" value="F:peptide-methionine (S)-S-oxide reductase activity"/>
    <property type="evidence" value="ECO:0007669"/>
    <property type="project" value="UniProtKB-UniRule"/>
</dbReference>
<evidence type="ECO:0000256" key="10">
    <source>
        <dbReference type="HAMAP-Rule" id="MF_01401"/>
    </source>
</evidence>
<evidence type="ECO:0000256" key="6">
    <source>
        <dbReference type="ARBA" id="ARBA00047806"/>
    </source>
</evidence>
<comment type="function">
    <text evidence="5 10">Has an important function as a repair enzyme for proteins that have been inactivated by oxidation. Catalyzes the reversible oxidation-reduction of methionine sulfoxide in proteins to methionine.</text>
</comment>
<dbReference type="GO" id="GO:0033743">
    <property type="term" value="F:peptide-methionine (R)-S-oxide reductase activity"/>
    <property type="evidence" value="ECO:0007669"/>
    <property type="project" value="UniProtKB-UniRule"/>
</dbReference>
<organism evidence="12 13">
    <name type="scientific">Porphyromonas endodontalis (strain ATCC 35406 / DSM 24491 / JCM 8526 / CCUG 16442 / BCRC 14492 / NCTC 13058 / HG 370)</name>
    <name type="common">Bacteroides endodontalis</name>
    <dbReference type="NCBI Taxonomy" id="553175"/>
    <lineage>
        <taxon>Bacteria</taxon>
        <taxon>Pseudomonadati</taxon>
        <taxon>Bacteroidota</taxon>
        <taxon>Bacteroidia</taxon>
        <taxon>Bacteroidales</taxon>
        <taxon>Porphyromonadaceae</taxon>
        <taxon>Porphyromonas</taxon>
    </lineage>
</organism>
<dbReference type="InterPro" id="IPR011057">
    <property type="entry name" value="Mss4-like_sf"/>
</dbReference>
<dbReference type="GO" id="GO:0030091">
    <property type="term" value="P:protein repair"/>
    <property type="evidence" value="ECO:0007669"/>
    <property type="project" value="InterPro"/>
</dbReference>
<dbReference type="Pfam" id="PF01625">
    <property type="entry name" value="PMSR"/>
    <property type="match status" value="1"/>
</dbReference>
<dbReference type="NCBIfam" id="TIGR00401">
    <property type="entry name" value="msrA"/>
    <property type="match status" value="1"/>
</dbReference>
<feature type="active site" description="Nucleophile" evidence="9">
    <location>
        <position position="299"/>
    </location>
</feature>
<dbReference type="EMBL" id="ACNN01000026">
    <property type="protein sequence ID" value="EEN82332.1"/>
    <property type="molecule type" value="Genomic_DNA"/>
</dbReference>
<comment type="catalytic activity">
    <reaction evidence="8 10">
        <text>[thioredoxin]-disulfide + L-methionine + H2O = L-methionine (S)-S-oxide + [thioredoxin]-dithiol</text>
        <dbReference type="Rhea" id="RHEA:19993"/>
        <dbReference type="Rhea" id="RHEA-COMP:10698"/>
        <dbReference type="Rhea" id="RHEA-COMP:10700"/>
        <dbReference type="ChEBI" id="CHEBI:15377"/>
        <dbReference type="ChEBI" id="CHEBI:29950"/>
        <dbReference type="ChEBI" id="CHEBI:50058"/>
        <dbReference type="ChEBI" id="CHEBI:57844"/>
        <dbReference type="ChEBI" id="CHEBI:58772"/>
        <dbReference type="EC" id="1.8.4.11"/>
    </reaction>
</comment>
<dbReference type="GO" id="GO:0006979">
    <property type="term" value="P:response to oxidative stress"/>
    <property type="evidence" value="ECO:0007669"/>
    <property type="project" value="InterPro"/>
</dbReference>
<proteinExistence type="inferred from homology"/>
<dbReference type="HAMAP" id="MF_01400">
    <property type="entry name" value="MsrB"/>
    <property type="match status" value="1"/>
</dbReference>
<dbReference type="AlphaFoldDB" id="C3JBF0"/>
<dbReference type="STRING" id="553175.POREN0001_1684"/>
<dbReference type="PANTHER" id="PTHR10173:SF59">
    <property type="entry name" value="PEPTIDE METHIONINE SULFOXIDE REDUCTASE MSRA_MSRB"/>
    <property type="match status" value="1"/>
</dbReference>
<feature type="domain" description="MsrB" evidence="11">
    <location>
        <begin position="187"/>
        <end position="310"/>
    </location>
</feature>
<dbReference type="InterPro" id="IPR036509">
    <property type="entry name" value="Met_Sox_Rdtase_MsrA_sf"/>
</dbReference>
<dbReference type="GO" id="GO:0033744">
    <property type="term" value="F:L-methionine:thioredoxin-disulfide S-oxidoreductase activity"/>
    <property type="evidence" value="ECO:0007669"/>
    <property type="project" value="RHEA"/>
</dbReference>
<evidence type="ECO:0000256" key="1">
    <source>
        <dbReference type="ARBA" id="ARBA00008076"/>
    </source>
</evidence>
<dbReference type="Pfam" id="PF01641">
    <property type="entry name" value="SelR"/>
    <property type="match status" value="1"/>
</dbReference>
<dbReference type="EC" id="1.8.4.12" evidence="9"/>
<dbReference type="eggNOG" id="COG0225">
    <property type="taxonomic scope" value="Bacteria"/>
</dbReference>
<reference evidence="12 13" key="1">
    <citation type="submission" date="2009-04" db="EMBL/GenBank/DDBJ databases">
        <authorList>
            <person name="Sebastian Y."/>
            <person name="Madupu R."/>
            <person name="Durkin A.S."/>
            <person name="Torralba M."/>
            <person name="Methe B."/>
            <person name="Sutton G.G."/>
            <person name="Strausberg R.L."/>
            <person name="Nelson K.E."/>
        </authorList>
    </citation>
    <scope>NUCLEOTIDE SEQUENCE [LARGE SCALE GENOMIC DNA]</scope>
    <source>
        <strain evidence="13">ATCC 35406 / BCRC 14492 / JCM 8526 / NCTC 13058 / HG 370</strain>
    </source>
</reference>
<dbReference type="PROSITE" id="PS51790">
    <property type="entry name" value="MSRB"/>
    <property type="match status" value="1"/>
</dbReference>
<comment type="catalytic activity">
    <reaction evidence="7 9">
        <text>L-methionyl-[protein] + [thioredoxin]-disulfide + H2O = L-methionyl-(R)-S-oxide-[protein] + [thioredoxin]-dithiol</text>
        <dbReference type="Rhea" id="RHEA:24164"/>
        <dbReference type="Rhea" id="RHEA-COMP:10698"/>
        <dbReference type="Rhea" id="RHEA-COMP:10700"/>
        <dbReference type="Rhea" id="RHEA-COMP:12313"/>
        <dbReference type="Rhea" id="RHEA-COMP:12314"/>
        <dbReference type="ChEBI" id="CHEBI:15377"/>
        <dbReference type="ChEBI" id="CHEBI:16044"/>
        <dbReference type="ChEBI" id="CHEBI:29950"/>
        <dbReference type="ChEBI" id="CHEBI:45764"/>
        <dbReference type="ChEBI" id="CHEBI:50058"/>
        <dbReference type="EC" id="1.8.4.12"/>
    </reaction>
</comment>
<accession>C3JBF0</accession>
<evidence type="ECO:0000313" key="12">
    <source>
        <dbReference type="EMBL" id="EEN82332.1"/>
    </source>
</evidence>
<comment type="similarity">
    <text evidence="9">Belongs to the MsrB Met sulfoxide reductase family.</text>
</comment>
<dbReference type="FunFam" id="2.170.150.20:FF:000003">
    <property type="entry name" value="Peptide methionine sulfoxide reductase MsrB"/>
    <property type="match status" value="1"/>
</dbReference>
<gene>
    <name evidence="9 12" type="primary">msrB</name>
    <name evidence="10" type="synonym">msrA</name>
    <name evidence="12" type="ORF">POREN0001_1684</name>
</gene>
<feature type="active site" evidence="10">
    <location>
        <position position="30"/>
    </location>
</feature>
<dbReference type="eggNOG" id="COG0229">
    <property type="taxonomic scope" value="Bacteria"/>
</dbReference>
<evidence type="ECO:0000256" key="3">
    <source>
        <dbReference type="ARBA" id="ARBA00023002"/>
    </source>
</evidence>
<dbReference type="PANTHER" id="PTHR10173">
    <property type="entry name" value="METHIONINE SULFOXIDE REDUCTASE"/>
    <property type="match status" value="1"/>
</dbReference>
<evidence type="ECO:0000256" key="5">
    <source>
        <dbReference type="ARBA" id="ARBA00024679"/>
    </source>
</evidence>
<dbReference type="Gene3D" id="2.170.150.20">
    <property type="entry name" value="Peptide methionine sulfoxide reductase"/>
    <property type="match status" value="1"/>
</dbReference>
<dbReference type="SUPFAM" id="SSF55068">
    <property type="entry name" value="Peptide methionine sulfoxide reductase"/>
    <property type="match status" value="1"/>
</dbReference>
<comment type="similarity">
    <text evidence="1">In the C-terminal section; belongs to the MsrB Met sulfoxide reductase family.</text>
</comment>
<dbReference type="NCBIfam" id="TIGR00357">
    <property type="entry name" value="peptide-methionine (R)-S-oxide reductase MsrB"/>
    <property type="match status" value="1"/>
</dbReference>
<dbReference type="InterPro" id="IPR002569">
    <property type="entry name" value="Met_Sox_Rdtase_MsrA_dom"/>
</dbReference>
<dbReference type="GO" id="GO:0005737">
    <property type="term" value="C:cytoplasm"/>
    <property type="evidence" value="ECO:0007669"/>
    <property type="project" value="TreeGrafter"/>
</dbReference>
<comment type="catalytic activity">
    <reaction evidence="6 10">
        <text>L-methionyl-[protein] + [thioredoxin]-disulfide + H2O = L-methionyl-(S)-S-oxide-[protein] + [thioredoxin]-dithiol</text>
        <dbReference type="Rhea" id="RHEA:14217"/>
        <dbReference type="Rhea" id="RHEA-COMP:10698"/>
        <dbReference type="Rhea" id="RHEA-COMP:10700"/>
        <dbReference type="Rhea" id="RHEA-COMP:12313"/>
        <dbReference type="Rhea" id="RHEA-COMP:12315"/>
        <dbReference type="ChEBI" id="CHEBI:15377"/>
        <dbReference type="ChEBI" id="CHEBI:16044"/>
        <dbReference type="ChEBI" id="CHEBI:29950"/>
        <dbReference type="ChEBI" id="CHEBI:44120"/>
        <dbReference type="ChEBI" id="CHEBI:50058"/>
        <dbReference type="EC" id="1.8.4.11"/>
    </reaction>
</comment>
<dbReference type="Proteomes" id="UP000004295">
    <property type="component" value="Unassembled WGS sequence"/>
</dbReference>
<dbReference type="SUPFAM" id="SSF51316">
    <property type="entry name" value="Mss4-like"/>
    <property type="match status" value="1"/>
</dbReference>
<dbReference type="EC" id="1.8.4.11" evidence="10"/>
<dbReference type="Gene3D" id="3.30.1060.10">
    <property type="entry name" value="Peptide methionine sulphoxide reductase MsrA"/>
    <property type="match status" value="1"/>
</dbReference>
<evidence type="ECO:0000256" key="9">
    <source>
        <dbReference type="HAMAP-Rule" id="MF_01400"/>
    </source>
</evidence>
<evidence type="ECO:0000256" key="7">
    <source>
        <dbReference type="ARBA" id="ARBA00048488"/>
    </source>
</evidence>
<evidence type="ECO:0000256" key="8">
    <source>
        <dbReference type="ARBA" id="ARBA00048782"/>
    </source>
</evidence>
<name>C3JBF0_POREA</name>
<dbReference type="InterPro" id="IPR028427">
    <property type="entry name" value="Met_Sox_Rdtase_MsrB"/>
</dbReference>
<dbReference type="RefSeq" id="WP_004334084.1">
    <property type="nucleotide sequence ID" value="NZ_ACNN01000026.1"/>
</dbReference>
<comment type="caution">
    <text evidence="9">Lacks conserved residue(s) required for the propagation of feature annotation.</text>
</comment>
<evidence type="ECO:0000256" key="4">
    <source>
        <dbReference type="ARBA" id="ARBA00023268"/>
    </source>
</evidence>
<keyword evidence="13" id="KW-1185">Reference proteome</keyword>
<keyword evidence="3 9" id="KW-0560">Oxidoreductase</keyword>
<comment type="caution">
    <text evidence="12">The sequence shown here is derived from an EMBL/GenBank/DDBJ whole genome shotgun (WGS) entry which is preliminary data.</text>
</comment>
<evidence type="ECO:0000313" key="13">
    <source>
        <dbReference type="Proteomes" id="UP000004295"/>
    </source>
</evidence>
<evidence type="ECO:0000259" key="11">
    <source>
        <dbReference type="PROSITE" id="PS51790"/>
    </source>
</evidence>
<keyword evidence="4" id="KW-0511">Multifunctional enzyme</keyword>
<sequence>MIAVNQPVIEAQAPRPSKENLKTIYLAGGCFWGMQSYFDGVQGVVETTVGYANSTRPNPKYEDVDTDYAETIRVEYDASVVPLKFILGLYFDVIDPTILNRQGNDVGRQYRTGIYYTNAQDEVVAKEMLQTLAKKYPKPIVVECIPLKNFYPAEAYHQDYLKKHPSGYCHIGKDKIARAHAQRYVDKEQLRRKLTPMQYHVTQEQGTEPPFKNEYYDHYAKGIYVDVVDGTPLFVSTDKFESGCGWPAFSRPIDDKLLLERTDTSHGMVRVEVRSKSSGSHLGHVFEDGPKELGGERYCINSASLRFIPLEEMKEQGYEDYIKYVK</sequence>
<comment type="similarity">
    <text evidence="10">Belongs to the MsrA Met sulfoxide reductase family.</text>
</comment>